<accession>A0A0H5SGS1</accession>
<dbReference type="InterPro" id="IPR037396">
    <property type="entry name" value="FMN_HAD"/>
</dbReference>
<keyword evidence="3" id="KW-0288">FMN</keyword>
<dbReference type="GO" id="GO:0016491">
    <property type="term" value="F:oxidoreductase activity"/>
    <property type="evidence" value="ECO:0007669"/>
    <property type="project" value="UniProtKB-KW"/>
</dbReference>
<dbReference type="SUPFAM" id="SSF51395">
    <property type="entry name" value="FMN-linked oxidoreductases"/>
    <property type="match status" value="1"/>
</dbReference>
<protein>
    <recommendedName>
        <fullName evidence="5">FMN hydroxy acid dehydrogenase domain-containing protein</fullName>
    </recommendedName>
</protein>
<gene>
    <name evidence="6" type="ORF">HHT355_0793</name>
</gene>
<dbReference type="PROSITE" id="PS51349">
    <property type="entry name" value="FMN_HYDROXY_ACID_DH_2"/>
    <property type="match status" value="1"/>
</dbReference>
<organism evidence="6 7">
    <name type="scientific">Herbinix hemicellulosilytica</name>
    <dbReference type="NCBI Taxonomy" id="1564487"/>
    <lineage>
        <taxon>Bacteria</taxon>
        <taxon>Bacillati</taxon>
        <taxon>Bacillota</taxon>
        <taxon>Clostridia</taxon>
        <taxon>Lachnospirales</taxon>
        <taxon>Lachnospiraceae</taxon>
        <taxon>Herbinix</taxon>
    </lineage>
</organism>
<evidence type="ECO:0000313" key="6">
    <source>
        <dbReference type="EMBL" id="CRZ33996.1"/>
    </source>
</evidence>
<dbReference type="PANTHER" id="PTHR10578:SF107">
    <property type="entry name" value="2-HYDROXYACID OXIDASE 1"/>
    <property type="match status" value="1"/>
</dbReference>
<evidence type="ECO:0000259" key="5">
    <source>
        <dbReference type="PROSITE" id="PS51349"/>
    </source>
</evidence>
<evidence type="ECO:0000313" key="7">
    <source>
        <dbReference type="Proteomes" id="UP000236497"/>
    </source>
</evidence>
<keyword evidence="4" id="KW-0560">Oxidoreductase</keyword>
<keyword evidence="2" id="KW-0285">Flavoprotein</keyword>
<evidence type="ECO:0000256" key="3">
    <source>
        <dbReference type="ARBA" id="ARBA00022643"/>
    </source>
</evidence>
<comment type="cofactor">
    <cofactor evidence="1">
        <name>FMN</name>
        <dbReference type="ChEBI" id="CHEBI:58210"/>
    </cofactor>
</comment>
<name>A0A0H5SGS1_HERHM</name>
<evidence type="ECO:0000256" key="4">
    <source>
        <dbReference type="ARBA" id="ARBA00023002"/>
    </source>
</evidence>
<sequence length="301" mass="33379">MKDVEGKKPWDSDQITRDYFDSLLVEMRHIDSEIPSTKFELYGETFDTPIMMAALSHLGNIRENGMVEMAKGALEANAVNWVGMCDEAELEAITATGARTISIIKPYADNDYIFRRIEHAERCGVMAVGMDIDHSFGSNGKYDVVLGEKMKSKTLSELKEFIKSTKLPFIIKGVLSEQDAYKALEAGAKGIVVSHHHGIMNYAVPPLYVLPKIAKVINRQIPIFVDCGIISGMDAFKALALGADAVSVGRAIMEPLKKNGWEGVKNQIIKMTEELAGVMARTCSRDIKNIDPSVIWHRNGW</sequence>
<evidence type="ECO:0000256" key="1">
    <source>
        <dbReference type="ARBA" id="ARBA00001917"/>
    </source>
</evidence>
<dbReference type="PROSITE" id="PS50890">
    <property type="entry name" value="PUA"/>
    <property type="match status" value="1"/>
</dbReference>
<dbReference type="InterPro" id="IPR013785">
    <property type="entry name" value="Aldolase_TIM"/>
</dbReference>
<dbReference type="Proteomes" id="UP000236497">
    <property type="component" value="Unassembled WGS sequence"/>
</dbReference>
<dbReference type="Gene3D" id="3.20.20.70">
    <property type="entry name" value="Aldolase class I"/>
    <property type="match status" value="1"/>
</dbReference>
<proteinExistence type="predicted"/>
<feature type="domain" description="FMN hydroxy acid dehydrogenase" evidence="5">
    <location>
        <begin position="1"/>
        <end position="300"/>
    </location>
</feature>
<dbReference type="AlphaFoldDB" id="A0A0H5SGS1"/>
<keyword evidence="7" id="KW-1185">Reference proteome</keyword>
<dbReference type="Pfam" id="PF01070">
    <property type="entry name" value="FMN_dh"/>
    <property type="match status" value="1"/>
</dbReference>
<evidence type="ECO:0000256" key="2">
    <source>
        <dbReference type="ARBA" id="ARBA00022630"/>
    </source>
</evidence>
<dbReference type="EMBL" id="CVTD020000010">
    <property type="protein sequence ID" value="CRZ33996.1"/>
    <property type="molecule type" value="Genomic_DNA"/>
</dbReference>
<dbReference type="PANTHER" id="PTHR10578">
    <property type="entry name" value="S -2-HYDROXY-ACID OXIDASE-RELATED"/>
    <property type="match status" value="1"/>
</dbReference>
<dbReference type="RefSeq" id="WP_103202122.1">
    <property type="nucleotide sequence ID" value="NZ_CVTD020000010.1"/>
</dbReference>
<reference evidence="6 7" key="1">
    <citation type="submission" date="2015-06" db="EMBL/GenBank/DDBJ databases">
        <authorList>
            <person name="Wibberg Daniel"/>
        </authorList>
    </citation>
    <scope>NUCLEOTIDE SEQUENCE [LARGE SCALE GENOMIC DNA]</scope>
    <source>
        <strain evidence="6 7">T3/55T</strain>
    </source>
</reference>
<dbReference type="InterPro" id="IPR000262">
    <property type="entry name" value="FMN-dep_DH"/>
</dbReference>
<dbReference type="OrthoDB" id="9770452at2"/>